<keyword evidence="3" id="KW-1185">Reference proteome</keyword>
<feature type="region of interest" description="Disordered" evidence="1">
    <location>
        <begin position="1"/>
        <end position="20"/>
    </location>
</feature>
<evidence type="ECO:0000313" key="3">
    <source>
        <dbReference type="Proteomes" id="UP000182063"/>
    </source>
</evidence>
<organism evidence="2 3">
    <name type="scientific">Tardibacter chloracetimidivorans</name>
    <dbReference type="NCBI Taxonomy" id="1921510"/>
    <lineage>
        <taxon>Bacteria</taxon>
        <taxon>Pseudomonadati</taxon>
        <taxon>Pseudomonadota</taxon>
        <taxon>Alphaproteobacteria</taxon>
        <taxon>Sphingomonadales</taxon>
        <taxon>Sphingomonadaceae</taxon>
        <taxon>Tardibacter</taxon>
    </lineage>
</organism>
<dbReference type="PIRSF" id="PIRSF032064">
    <property type="entry name" value="UCP032064"/>
    <property type="match status" value="1"/>
</dbReference>
<sequence length="178" mass="19763">MGETGEPRTGGGKQRTGRSRAMADIMPVVGRAAFRRFGFVQSSVVSRWPEIVGDRYSEVSAPDSIRFPSGERDGGTLTLVVEGAFAPLLQQVTPEIIERVNRFFGYRAVSRVVLRHGAIKQRRRSDRAQKREEPLPEEMNSSLRAIADDGLRTCLESLARQVCATDGPPVIDRLPRIK</sequence>
<dbReference type="EMBL" id="CP018221">
    <property type="protein sequence ID" value="API57941.1"/>
    <property type="molecule type" value="Genomic_DNA"/>
</dbReference>
<name>A0A1L3ZQP0_9SPHN</name>
<evidence type="ECO:0008006" key="4">
    <source>
        <dbReference type="Google" id="ProtNLM"/>
    </source>
</evidence>
<reference evidence="3" key="1">
    <citation type="submission" date="2016-11" db="EMBL/GenBank/DDBJ databases">
        <title>Complete Genome Sequence of alachlor-degrading Sphingomonas sp. strain JJ-A5.</title>
        <authorList>
            <person name="Lee H."/>
            <person name="Ka J.-O."/>
        </authorList>
    </citation>
    <scope>NUCLEOTIDE SEQUENCE [LARGE SCALE GENOMIC DNA]</scope>
    <source>
        <strain evidence="3">JJ-A5</strain>
    </source>
</reference>
<proteinExistence type="predicted"/>
<accession>A0A1L3ZQP0</accession>
<dbReference type="Proteomes" id="UP000182063">
    <property type="component" value="Chromosome"/>
</dbReference>
<dbReference type="RefSeq" id="WP_072595517.1">
    <property type="nucleotide sequence ID" value="NZ_CP018221.1"/>
</dbReference>
<dbReference type="AlphaFoldDB" id="A0A1L3ZQP0"/>
<gene>
    <name evidence="2" type="ORF">BSL82_00350</name>
</gene>
<evidence type="ECO:0000313" key="2">
    <source>
        <dbReference type="EMBL" id="API57941.1"/>
    </source>
</evidence>
<dbReference type="KEGG" id="sphj:BSL82_00350"/>
<evidence type="ECO:0000256" key="1">
    <source>
        <dbReference type="SAM" id="MobiDB-lite"/>
    </source>
</evidence>
<dbReference type="STRING" id="1921510.BSL82_00350"/>
<dbReference type="Pfam" id="PF05258">
    <property type="entry name" value="DciA"/>
    <property type="match status" value="1"/>
</dbReference>
<protein>
    <recommendedName>
        <fullName evidence="4">RNA-binding protein</fullName>
    </recommendedName>
</protein>
<dbReference type="InterPro" id="IPR007922">
    <property type="entry name" value="DciA-like"/>
</dbReference>
<dbReference type="InterPro" id="IPR010593">
    <property type="entry name" value="DUF1159"/>
</dbReference>
<feature type="region of interest" description="Disordered" evidence="1">
    <location>
        <begin position="123"/>
        <end position="142"/>
    </location>
</feature>